<dbReference type="EMBL" id="MDYQ01000606">
    <property type="protein sequence ID" value="PRP73439.1"/>
    <property type="molecule type" value="Genomic_DNA"/>
</dbReference>
<reference evidence="2 3" key="1">
    <citation type="journal article" date="2018" name="Genome Biol. Evol.">
        <title>Multiple Roots of Fruiting Body Formation in Amoebozoa.</title>
        <authorList>
            <person name="Hillmann F."/>
            <person name="Forbes G."/>
            <person name="Novohradska S."/>
            <person name="Ferling I."/>
            <person name="Riege K."/>
            <person name="Groth M."/>
            <person name="Westermann M."/>
            <person name="Marz M."/>
            <person name="Spaller T."/>
            <person name="Winckler T."/>
            <person name="Schaap P."/>
            <person name="Glockner G."/>
        </authorList>
    </citation>
    <scope>NUCLEOTIDE SEQUENCE [LARGE SCALE GENOMIC DNA]</scope>
    <source>
        <strain evidence="2 3">Jena</strain>
    </source>
</reference>
<feature type="region of interest" description="Disordered" evidence="1">
    <location>
        <begin position="202"/>
        <end position="228"/>
    </location>
</feature>
<sequence>MSLWLRPLHVFVAETTIMSLWLWPLLCVLDSMTWNHLKRPDSYSRLSQRWGQMCKLQSGLLLCDRNRSLMHENITLDRQLIEESLMHHFLVDELDDLITISVKRMDYLLRSGRPQGKKRPKHSLATTPHPHPAHEPTKGGNQSGGSNRDAENRWTKDLIHATDLHHSHRLRRLQKSTEDRRNHRLHSKPNILNIVKAFKGMADGINRPPKTVSRGTSRTNPPSVKRSGRQTVLRMMQYVSHGNHANSSERLSSPSYPSSTEQAVKIASALSTCSDRSHSHVSIYLGHALMSKEIPFVETVLEKAHEALIATPDGRAQGRAEEKDLVYLLRGMTSVFCHFGLCPAPRNDFTSHLWIATHDPEEENAFHEERL</sequence>
<comment type="caution">
    <text evidence="2">The sequence shown here is derived from an EMBL/GenBank/DDBJ whole genome shotgun (WGS) entry which is preliminary data.</text>
</comment>
<dbReference type="AlphaFoldDB" id="A0A2P6MNZ3"/>
<keyword evidence="3" id="KW-1185">Reference proteome</keyword>
<protein>
    <submittedName>
        <fullName evidence="2">Uncharacterized protein</fullName>
    </submittedName>
</protein>
<proteinExistence type="predicted"/>
<dbReference type="InParanoid" id="A0A2P6MNZ3"/>
<evidence type="ECO:0000313" key="2">
    <source>
        <dbReference type="EMBL" id="PRP73439.1"/>
    </source>
</evidence>
<feature type="compositionally biased region" description="Polar residues" evidence="1">
    <location>
        <begin position="213"/>
        <end position="222"/>
    </location>
</feature>
<name>A0A2P6MNZ3_9EUKA</name>
<gene>
    <name evidence="2" type="ORF">PROFUN_16592</name>
</gene>
<feature type="region of interest" description="Disordered" evidence="1">
    <location>
        <begin position="165"/>
        <end position="190"/>
    </location>
</feature>
<accession>A0A2P6MNZ3</accession>
<organism evidence="2 3">
    <name type="scientific">Planoprotostelium fungivorum</name>
    <dbReference type="NCBI Taxonomy" id="1890364"/>
    <lineage>
        <taxon>Eukaryota</taxon>
        <taxon>Amoebozoa</taxon>
        <taxon>Evosea</taxon>
        <taxon>Variosea</taxon>
        <taxon>Cavosteliida</taxon>
        <taxon>Cavosteliaceae</taxon>
        <taxon>Planoprotostelium</taxon>
    </lineage>
</organism>
<evidence type="ECO:0000256" key="1">
    <source>
        <dbReference type="SAM" id="MobiDB-lite"/>
    </source>
</evidence>
<dbReference type="Proteomes" id="UP000241769">
    <property type="component" value="Unassembled WGS sequence"/>
</dbReference>
<evidence type="ECO:0000313" key="3">
    <source>
        <dbReference type="Proteomes" id="UP000241769"/>
    </source>
</evidence>
<feature type="region of interest" description="Disordered" evidence="1">
    <location>
        <begin position="111"/>
        <end position="150"/>
    </location>
</feature>